<dbReference type="Proteomes" id="UP000266183">
    <property type="component" value="Chromosome"/>
</dbReference>
<keyword evidence="1" id="KW-1133">Transmembrane helix</keyword>
<dbReference type="OrthoDB" id="9808870at2"/>
<dbReference type="KEGG" id="chk:D4L85_05105"/>
<gene>
    <name evidence="2" type="ORF">D4L85_05105</name>
</gene>
<dbReference type="InterPro" id="IPR032809">
    <property type="entry name" value="Put_HupE_UreJ"/>
</dbReference>
<dbReference type="EMBL" id="CP032382">
    <property type="protein sequence ID" value="AYB29994.1"/>
    <property type="molecule type" value="Genomic_DNA"/>
</dbReference>
<accession>A0A385SGD6</accession>
<feature type="transmembrane region" description="Helical" evidence="1">
    <location>
        <begin position="419"/>
        <end position="437"/>
    </location>
</feature>
<keyword evidence="1" id="KW-0812">Transmembrane</keyword>
<keyword evidence="1" id="KW-0472">Membrane</keyword>
<feature type="transmembrane region" description="Helical" evidence="1">
    <location>
        <begin position="380"/>
        <end position="399"/>
    </location>
</feature>
<feature type="transmembrane region" description="Helical" evidence="1">
    <location>
        <begin position="346"/>
        <end position="373"/>
    </location>
</feature>
<evidence type="ECO:0000256" key="1">
    <source>
        <dbReference type="SAM" id="Phobius"/>
    </source>
</evidence>
<keyword evidence="3" id="KW-1185">Reference proteome</keyword>
<proteinExistence type="predicted"/>
<dbReference type="AlphaFoldDB" id="A0A385SGD6"/>
<evidence type="ECO:0000313" key="3">
    <source>
        <dbReference type="Proteomes" id="UP000266183"/>
    </source>
</evidence>
<feature type="transmembrane region" description="Helical" evidence="1">
    <location>
        <begin position="264"/>
        <end position="284"/>
    </location>
</feature>
<evidence type="ECO:0000313" key="2">
    <source>
        <dbReference type="EMBL" id="AYB29994.1"/>
    </source>
</evidence>
<organism evidence="2 3">
    <name type="scientific">Chryseolinea soli</name>
    <dbReference type="NCBI Taxonomy" id="2321403"/>
    <lineage>
        <taxon>Bacteria</taxon>
        <taxon>Pseudomonadati</taxon>
        <taxon>Bacteroidota</taxon>
        <taxon>Cytophagia</taxon>
        <taxon>Cytophagales</taxon>
        <taxon>Fulvivirgaceae</taxon>
        <taxon>Chryseolinea</taxon>
    </lineage>
</organism>
<reference evidence="3" key="1">
    <citation type="submission" date="2018-09" db="EMBL/GenBank/DDBJ databases">
        <title>Chryseolinea sp. KIS68-18 isolated from soil.</title>
        <authorList>
            <person name="Weon H.-Y."/>
            <person name="Kwon S.-W."/>
            <person name="Lee S.A."/>
        </authorList>
    </citation>
    <scope>NUCLEOTIDE SEQUENCE [LARGE SCALE GENOMIC DNA]</scope>
    <source>
        <strain evidence="3">KIS68-18</strain>
    </source>
</reference>
<name>A0A385SGD6_9BACT</name>
<feature type="transmembrane region" description="Helical" evidence="1">
    <location>
        <begin position="290"/>
        <end position="307"/>
    </location>
</feature>
<dbReference type="Pfam" id="PF13795">
    <property type="entry name" value="HupE_UreJ_2"/>
    <property type="match status" value="1"/>
</dbReference>
<feature type="transmembrane region" description="Helical" evidence="1">
    <location>
        <begin position="316"/>
        <end position="334"/>
    </location>
</feature>
<sequence>MGAHSCFSNRQRKNWRLPFLIAIFGISVLVPLKVHAHPSPNSILLLDVSSDRVVLEAHIPLPELALVLGDEIQRTPDVLTERFSSVLHAYFLEHVHAYVDKNHPWGVAIKQMSMDKGRYIDSNISYYEVVVQFVLLPNSGEGTRSFTLQYDAVMHQVVNHVALISIRRDWEAGIIHADTTKDVSVIGWNLSNNSIPPLQVTLDAGSWWKGIASMLGLGMQHIKEGTDHLLFLLTLLLSAPLTVKSRRWGNYGGLRYSLFNLLKVVSAFTIGHSLTLLVGALGWMHIPSQPVEILIAFSILISAVHAFRPVFAGKEIYIAMGFGLIHGLAFASILTDLNLDTGQMIWSILGFNIGIELMQIFVIVMTVPWLILLSRTPYYSGVRMGGAGFAVIASLAWIFERVSGTSAFISLMIEKFADNAAYGIGLLAIISLIVHFLNRPKVNVV</sequence>
<dbReference type="RefSeq" id="WP_119753301.1">
    <property type="nucleotide sequence ID" value="NZ_CP032382.1"/>
</dbReference>
<protein>
    <submittedName>
        <fullName evidence="2">HupE/UreJ family protein</fullName>
    </submittedName>
</protein>